<name>F4PQU0_CACFS</name>
<dbReference type="SMART" id="SM00248">
    <property type="entry name" value="ANK"/>
    <property type="match status" value="5"/>
</dbReference>
<protein>
    <submittedName>
        <fullName evidence="3">Acyloxyacyl hydrolase</fullName>
    </submittedName>
</protein>
<dbReference type="EMBL" id="GL883010">
    <property type="protein sequence ID" value="EGG22048.1"/>
    <property type="molecule type" value="Genomic_DNA"/>
</dbReference>
<dbReference type="AlphaFoldDB" id="F4PQU0"/>
<dbReference type="GO" id="GO:0050528">
    <property type="term" value="F:acyloxyacyl hydrolase activity"/>
    <property type="evidence" value="ECO:0007669"/>
    <property type="project" value="InterPro"/>
</dbReference>
<dbReference type="GeneID" id="14873029"/>
<dbReference type="InterPro" id="IPR011001">
    <property type="entry name" value="Saposin-like"/>
</dbReference>
<dbReference type="Gene3D" id="1.25.40.20">
    <property type="entry name" value="Ankyrin repeat-containing domain"/>
    <property type="match status" value="4"/>
</dbReference>
<dbReference type="InterPro" id="IPR001087">
    <property type="entry name" value="GDSL"/>
</dbReference>
<keyword evidence="1" id="KW-1015">Disulfide bond</keyword>
<dbReference type="PANTHER" id="PTHR15010:SF0">
    <property type="entry name" value="ACYLOXYACYL HYDROLASE"/>
    <property type="match status" value="1"/>
</dbReference>
<dbReference type="Pfam" id="PF00657">
    <property type="entry name" value="Lipase_GDSL"/>
    <property type="match status" value="1"/>
</dbReference>
<accession>F4PQU0</accession>
<reference evidence="4" key="1">
    <citation type="journal article" date="2011" name="Genome Res.">
        <title>Phylogeny-wide analysis of social amoeba genomes highlights ancient origins for complex intercellular communication.</title>
        <authorList>
            <person name="Heidel A.J."/>
            <person name="Lawal H.M."/>
            <person name="Felder M."/>
            <person name="Schilde C."/>
            <person name="Helps N.R."/>
            <person name="Tunggal B."/>
            <person name="Rivero F."/>
            <person name="John U."/>
            <person name="Schleicher M."/>
            <person name="Eichinger L."/>
            <person name="Platzer M."/>
            <person name="Noegel A.A."/>
            <person name="Schaap P."/>
            <person name="Gloeckner G."/>
        </authorList>
    </citation>
    <scope>NUCLEOTIDE SEQUENCE [LARGE SCALE GENOMIC DNA]</scope>
    <source>
        <strain evidence="4">SH3</strain>
    </source>
</reference>
<dbReference type="Proteomes" id="UP000007797">
    <property type="component" value="Unassembled WGS sequence"/>
</dbReference>
<evidence type="ECO:0000259" key="2">
    <source>
        <dbReference type="PROSITE" id="PS50015"/>
    </source>
</evidence>
<sequence length="1216" mass="137737">MNSSSNNNNNNNNNSFIILITFKNSYLRRLIFQFIEEFGRIDKDEYERYHRSILNSHSYHSYNINKQTKDEDKKERLIYKKGKEFIPPSKSTPSLFFLNRESTLDMISKYALDWSFIKHYLPSRELIDESKRSSAINYYCLHPNGNLSTLKELLKWSPDFVPFESLLDFMPRFGKMDMILFIESKYPNLLFTPNSLVVASSGGHVNILEYLFRWKKIRNKSTDSVLEASRAGHFEAVKYLLSINRPFQVDAINAACKGGHINIVDCLLGESTKLTKPSWPGIRGAIKNNRVDLLEYLVIHKLYTKSEYGGTTGFEDAAAMGHIEMVQYLAPFVVTFIPGAIQRAAKNGHLEILKYLLDTIQEPVEIGIKTINMVAERGHLPILSFLNDKGYLKNQRNLKTESIDSAAKNGQLETIIYLIENRSLEFSSNAINSAARNGHYKVVEFLLSRSKEKEEYHVINSIDDIATNGHLDIIELIVGNDHCIITGVTTNAMTGAAKNGHLLVVQYLDQHRTEGCTTRALEWSSKNGHLPVVMYLHNSPHKYPCSIKALDWAAENGHLDIVQFLYHNRTERCSVYAIDRAARNGYLDIVSFLMNQKEHCSCDAFDSAALGGHLAVLTYLYHNQKGGKEFSSSHVIPRIAETKQISIIHFIYQHYPHLQFAFPDSSLVLAVFSLLTVSSSYASSSFFQSKELLAVLSNMPSMSAGGGVKCAACTILLTLVEQYSGIHEQSVERAMDEICSFFPDKIQDLCVSLVNTYGDDIITLFDQYKNADDVCHALKDVCTLPTCRLFNNVTATFNGPYSSQPTNIGSSRSIKKVSENPWEWLKGLIKIFSSYHDPIEDIDGDKFSMEPTFRGYNWRGRDCDDFNKAIYPGTIGQDSSDPNVDWNCNGIYGTNQQGQSWEEQLCGNSSAMGVVVCGDSVGAHFAVPPQYLTASQINSTTYKGLMDVLETEFDWPMRGTYTGWQASTTDDIIDSIYLRMRDRNLCNHRDYQNLGVNGARSSSVADGNINSFARDQVNDKPVLFFLELVGNDVCNPHHDYSDMTTNAEFEANILKTLQYLDTQLPAGSHVVFVGLVDGRVLWDTLWNRTHPIGATYEMVYDYLNCLELSPCWGWMNPNETVRNYTSERAASLNSVYSQIIGNYTFKHFDMQYYDFPFDAVNAEWIKGGGHTYQLIANYLMAGYFWEQLLSDHPDWLGQVNPLNYKILQQFGDQGGY</sequence>
<dbReference type="KEGG" id="dfa:DFA_01937"/>
<dbReference type="OrthoDB" id="76773at2759"/>
<keyword evidence="4" id="KW-1185">Reference proteome</keyword>
<dbReference type="Pfam" id="PF20825">
    <property type="entry name" value="Saposin"/>
    <property type="match status" value="1"/>
</dbReference>
<evidence type="ECO:0000313" key="3">
    <source>
        <dbReference type="EMBL" id="EGG22048.1"/>
    </source>
</evidence>
<dbReference type="SMART" id="SM00741">
    <property type="entry name" value="SapB"/>
    <property type="match status" value="1"/>
</dbReference>
<evidence type="ECO:0000256" key="1">
    <source>
        <dbReference type="ARBA" id="ARBA00023157"/>
    </source>
</evidence>
<dbReference type="GO" id="GO:0009104">
    <property type="term" value="P:lipopolysaccharide catabolic process"/>
    <property type="evidence" value="ECO:0007669"/>
    <property type="project" value="TreeGrafter"/>
</dbReference>
<dbReference type="InterPro" id="IPR002110">
    <property type="entry name" value="Ankyrin_rpt"/>
</dbReference>
<dbReference type="GO" id="GO:0005509">
    <property type="term" value="F:calcium ion binding"/>
    <property type="evidence" value="ECO:0007669"/>
    <property type="project" value="TreeGrafter"/>
</dbReference>
<dbReference type="RefSeq" id="XP_004359899.1">
    <property type="nucleotide sequence ID" value="XM_004359842.1"/>
</dbReference>
<dbReference type="Pfam" id="PF13637">
    <property type="entry name" value="Ank_4"/>
    <property type="match status" value="1"/>
</dbReference>
<dbReference type="Gene3D" id="1.10.225.10">
    <property type="entry name" value="Saposin-like"/>
    <property type="match status" value="1"/>
</dbReference>
<dbReference type="InterPro" id="IPR008139">
    <property type="entry name" value="SaposinB_dom"/>
</dbReference>
<dbReference type="InterPro" id="IPR039676">
    <property type="entry name" value="AOAH"/>
</dbReference>
<feature type="domain" description="Saposin B-type" evidence="2">
    <location>
        <begin position="706"/>
        <end position="786"/>
    </location>
</feature>
<dbReference type="SUPFAM" id="SSF48403">
    <property type="entry name" value="Ankyrin repeat"/>
    <property type="match status" value="2"/>
</dbReference>
<dbReference type="PROSITE" id="PS50015">
    <property type="entry name" value="SAP_B"/>
    <property type="match status" value="1"/>
</dbReference>
<dbReference type="SUPFAM" id="SSF52266">
    <property type="entry name" value="SGNH hydrolase"/>
    <property type="match status" value="1"/>
</dbReference>
<keyword evidence="3" id="KW-0378">Hydrolase</keyword>
<dbReference type="InterPro" id="IPR036770">
    <property type="entry name" value="Ankyrin_rpt-contain_sf"/>
</dbReference>
<dbReference type="InterPro" id="IPR036514">
    <property type="entry name" value="SGNH_hydro_sf"/>
</dbReference>
<dbReference type="PANTHER" id="PTHR15010">
    <property type="entry name" value="ACYLOXYACYL HYDROLASE"/>
    <property type="match status" value="1"/>
</dbReference>
<gene>
    <name evidence="3" type="ORF">DFA_01937</name>
</gene>
<evidence type="ECO:0000313" key="4">
    <source>
        <dbReference type="Proteomes" id="UP000007797"/>
    </source>
</evidence>
<organism evidence="3 4">
    <name type="scientific">Cavenderia fasciculata</name>
    <name type="common">Slime mold</name>
    <name type="synonym">Dictyostelium fasciculatum</name>
    <dbReference type="NCBI Taxonomy" id="261658"/>
    <lineage>
        <taxon>Eukaryota</taxon>
        <taxon>Amoebozoa</taxon>
        <taxon>Evosea</taxon>
        <taxon>Eumycetozoa</taxon>
        <taxon>Dictyostelia</taxon>
        <taxon>Acytosteliales</taxon>
        <taxon>Cavenderiaceae</taxon>
        <taxon>Cavenderia</taxon>
    </lineage>
</organism>
<proteinExistence type="predicted"/>
<dbReference type="SUPFAM" id="SSF47862">
    <property type="entry name" value="Saposin"/>
    <property type="match status" value="1"/>
</dbReference>
<dbReference type="Gene3D" id="3.40.50.1110">
    <property type="entry name" value="SGNH hydrolase"/>
    <property type="match status" value="1"/>
</dbReference>
<dbReference type="InterPro" id="IPR048593">
    <property type="entry name" value="AOAH_Saposin_N"/>
</dbReference>